<protein>
    <submittedName>
        <fullName evidence="1">Uncharacterized protein</fullName>
    </submittedName>
</protein>
<reference evidence="1" key="1">
    <citation type="journal article" date="2023" name="Insect Mol. Biol.">
        <title>Genome sequencing provides insights into the evolution of gene families encoding plant cell wall-degrading enzymes in longhorned beetles.</title>
        <authorList>
            <person name="Shin N.R."/>
            <person name="Okamura Y."/>
            <person name="Kirsch R."/>
            <person name="Pauchet Y."/>
        </authorList>
    </citation>
    <scope>NUCLEOTIDE SEQUENCE</scope>
    <source>
        <strain evidence="1">RBIC_L_NR</strain>
    </source>
</reference>
<comment type="caution">
    <text evidence="1">The sequence shown here is derived from an EMBL/GenBank/DDBJ whole genome shotgun (WGS) entry which is preliminary data.</text>
</comment>
<gene>
    <name evidence="1" type="ORF">NQ314_008115</name>
</gene>
<sequence>MRFACGENCRLKCSTKFSEDERLHIFQQFWLLGDIHGRGSLLQQMATINPKYRYPKTTEGCRNNNKAFYFQKKKNNNIRVCKNFLKATLDITDRNIRTIVSKNNDGFLNADLRGKHEKHKTVSEAIKNGVRNHISSIPRIESHYLRAQTEKQYIEGGKTIAQLHRDYKIECEEHGKPCATLTMYTRIFNYEFNLAIFVPKKDQCERCGAYDNSNNEENEKLQLE</sequence>
<dbReference type="Proteomes" id="UP001162156">
    <property type="component" value="Unassembled WGS sequence"/>
</dbReference>
<evidence type="ECO:0000313" key="1">
    <source>
        <dbReference type="EMBL" id="KAJ8949762.1"/>
    </source>
</evidence>
<name>A0AAV8YGR1_9CUCU</name>
<dbReference type="AlphaFoldDB" id="A0AAV8YGR1"/>
<evidence type="ECO:0000313" key="2">
    <source>
        <dbReference type="Proteomes" id="UP001162156"/>
    </source>
</evidence>
<accession>A0AAV8YGR1</accession>
<proteinExistence type="predicted"/>
<dbReference type="PANTHER" id="PTHR10773:SF19">
    <property type="match status" value="1"/>
</dbReference>
<dbReference type="EMBL" id="JANEYF010002210">
    <property type="protein sequence ID" value="KAJ8949762.1"/>
    <property type="molecule type" value="Genomic_DNA"/>
</dbReference>
<dbReference type="PANTHER" id="PTHR10773">
    <property type="entry name" value="DNA-DIRECTED RNA POLYMERASES I, II, AND III SUBUNIT RPABC2"/>
    <property type="match status" value="1"/>
</dbReference>
<organism evidence="1 2">
    <name type="scientific">Rhamnusium bicolor</name>
    <dbReference type="NCBI Taxonomy" id="1586634"/>
    <lineage>
        <taxon>Eukaryota</taxon>
        <taxon>Metazoa</taxon>
        <taxon>Ecdysozoa</taxon>
        <taxon>Arthropoda</taxon>
        <taxon>Hexapoda</taxon>
        <taxon>Insecta</taxon>
        <taxon>Pterygota</taxon>
        <taxon>Neoptera</taxon>
        <taxon>Endopterygota</taxon>
        <taxon>Coleoptera</taxon>
        <taxon>Polyphaga</taxon>
        <taxon>Cucujiformia</taxon>
        <taxon>Chrysomeloidea</taxon>
        <taxon>Cerambycidae</taxon>
        <taxon>Lepturinae</taxon>
        <taxon>Rhagiini</taxon>
        <taxon>Rhamnusium</taxon>
    </lineage>
</organism>
<keyword evidence="2" id="KW-1185">Reference proteome</keyword>